<sequence>MASRPAKTLTRSNITACLRCRRKKQKCDKKLPSCGPCQKANEECVGYDAVTQRPAPRSYIHSLEERIASLEIKLRDHGINCDGEALLGNATTRVSPHAAGGRKGSAEESALSIQVGSETLEAILAKSAQVTVESLSESGSLHVGSGNGISFTRMFLSELQWGGASFPESKNLSSVRLERQDMEYVTFEAPKVLDSSPVSLPSKKAAEYLTTVYFELANFSLPILHESTFRVYLTNAYASGEGMQSHGRMKMRNELFCFLAFAIALSALHKTDSSSVSSPVCDSYHLSALRCLEDVGLGVDIESVQVLLLLANYSYLQPSLAGTWKLVGMAVRLAIEQGLHKEPAQGQYNALELDTRRRIFWVAYSFDRNVGTYLGRPFSCSDGAITTAFPASAPDDAITTDGINHNASPFSKKVFALHYFRYRQLQSEMQTVLHERCPPYLSINYIEWQEMMHKRLSDWHASTPHDTSPSYIAPPEALEISYYTAIILLFRPSPAIPSPSDGALSILAQASSRTIQLYRKSVKEKKLRLFWQAAHNLFAAGTAILYCYSHSGAVRGQTSKQTLVSDVNACAAVLWAVVERFPAAMGTRDAFDTIMATALDQLEHHDPASPEAIHSEIGTLDPARRLSNDAIFGGRMSSAEQYQPPVSQNLWGNVGPDFSSSYQMDLNADAMMQNMQWLEDGQDLTSFYVDLN</sequence>
<reference evidence="9 10" key="1">
    <citation type="submission" date="2016-03" db="EMBL/GenBank/DDBJ databases">
        <authorList>
            <person name="Ploux O."/>
        </authorList>
    </citation>
    <scope>NUCLEOTIDE SEQUENCE [LARGE SCALE GENOMIC DNA]</scope>
    <source>
        <strain evidence="9 10">UAMH 11012</strain>
    </source>
</reference>
<dbReference type="PANTHER" id="PTHR47782:SF1">
    <property type="entry name" value="PYRIMIDINE PATHWAY REGULATORY PROTEIN 1"/>
    <property type="match status" value="1"/>
</dbReference>
<keyword evidence="4" id="KW-0805">Transcription regulation</keyword>
<dbReference type="GO" id="GO:0006351">
    <property type="term" value="P:DNA-templated transcription"/>
    <property type="evidence" value="ECO:0007669"/>
    <property type="project" value="InterPro"/>
</dbReference>
<dbReference type="Pfam" id="PF04082">
    <property type="entry name" value="Fungal_trans"/>
    <property type="match status" value="1"/>
</dbReference>
<evidence type="ECO:0000256" key="3">
    <source>
        <dbReference type="ARBA" id="ARBA00022833"/>
    </source>
</evidence>
<keyword evidence="6" id="KW-0804">Transcription</keyword>
<evidence type="ECO:0000256" key="7">
    <source>
        <dbReference type="ARBA" id="ARBA00023242"/>
    </source>
</evidence>
<dbReference type="STRING" id="576137.A0A1L7X0Y9"/>
<evidence type="ECO:0000256" key="2">
    <source>
        <dbReference type="ARBA" id="ARBA00022723"/>
    </source>
</evidence>
<evidence type="ECO:0000313" key="9">
    <source>
        <dbReference type="EMBL" id="CZR58694.1"/>
    </source>
</evidence>
<keyword evidence="2" id="KW-0479">Metal-binding</keyword>
<evidence type="ECO:0000259" key="8">
    <source>
        <dbReference type="PROSITE" id="PS50048"/>
    </source>
</evidence>
<dbReference type="Proteomes" id="UP000184330">
    <property type="component" value="Unassembled WGS sequence"/>
</dbReference>
<evidence type="ECO:0000313" key="10">
    <source>
        <dbReference type="Proteomes" id="UP000184330"/>
    </source>
</evidence>
<keyword evidence="3" id="KW-0862">Zinc</keyword>
<dbReference type="GO" id="GO:0000981">
    <property type="term" value="F:DNA-binding transcription factor activity, RNA polymerase II-specific"/>
    <property type="evidence" value="ECO:0007669"/>
    <property type="project" value="InterPro"/>
</dbReference>
<organism evidence="9 10">
    <name type="scientific">Phialocephala subalpina</name>
    <dbReference type="NCBI Taxonomy" id="576137"/>
    <lineage>
        <taxon>Eukaryota</taxon>
        <taxon>Fungi</taxon>
        <taxon>Dikarya</taxon>
        <taxon>Ascomycota</taxon>
        <taxon>Pezizomycotina</taxon>
        <taxon>Leotiomycetes</taxon>
        <taxon>Helotiales</taxon>
        <taxon>Mollisiaceae</taxon>
        <taxon>Phialocephala</taxon>
        <taxon>Phialocephala fortinii species complex</taxon>
    </lineage>
</organism>
<dbReference type="GO" id="GO:0043565">
    <property type="term" value="F:sequence-specific DNA binding"/>
    <property type="evidence" value="ECO:0007669"/>
    <property type="project" value="TreeGrafter"/>
</dbReference>
<dbReference type="InterPro" id="IPR036864">
    <property type="entry name" value="Zn2-C6_fun-type_DNA-bd_sf"/>
</dbReference>
<dbReference type="PANTHER" id="PTHR47782">
    <property type="entry name" value="ZN(II)2CYS6 TRANSCRIPTION FACTOR (EUROFUNG)-RELATED"/>
    <property type="match status" value="1"/>
</dbReference>
<evidence type="ECO:0000256" key="6">
    <source>
        <dbReference type="ARBA" id="ARBA00023163"/>
    </source>
</evidence>
<dbReference type="GO" id="GO:0008270">
    <property type="term" value="F:zinc ion binding"/>
    <property type="evidence" value="ECO:0007669"/>
    <property type="project" value="InterPro"/>
</dbReference>
<dbReference type="CDD" id="cd14723">
    <property type="entry name" value="ZIP_Ppr1"/>
    <property type="match status" value="1"/>
</dbReference>
<keyword evidence="7" id="KW-0539">Nucleus</keyword>
<dbReference type="InterPro" id="IPR007219">
    <property type="entry name" value="XnlR_reg_dom"/>
</dbReference>
<dbReference type="SMART" id="SM00066">
    <property type="entry name" value="GAL4"/>
    <property type="match status" value="1"/>
</dbReference>
<dbReference type="InterPro" id="IPR001138">
    <property type="entry name" value="Zn2Cys6_DnaBD"/>
</dbReference>
<name>A0A1L7X0Y9_9HELO</name>
<dbReference type="CDD" id="cd00067">
    <property type="entry name" value="GAL4"/>
    <property type="match status" value="1"/>
</dbReference>
<dbReference type="GO" id="GO:0045944">
    <property type="term" value="P:positive regulation of transcription by RNA polymerase II"/>
    <property type="evidence" value="ECO:0007669"/>
    <property type="project" value="TreeGrafter"/>
</dbReference>
<dbReference type="EMBL" id="FJOG01000012">
    <property type="protein sequence ID" value="CZR58694.1"/>
    <property type="molecule type" value="Genomic_DNA"/>
</dbReference>
<keyword evidence="5" id="KW-0238">DNA-binding</keyword>
<dbReference type="SUPFAM" id="SSF57701">
    <property type="entry name" value="Zn2/Cys6 DNA-binding domain"/>
    <property type="match status" value="1"/>
</dbReference>
<evidence type="ECO:0000256" key="1">
    <source>
        <dbReference type="ARBA" id="ARBA00004123"/>
    </source>
</evidence>
<dbReference type="OrthoDB" id="2399539at2759"/>
<dbReference type="InterPro" id="IPR052202">
    <property type="entry name" value="Yeast_MetPath_Reg"/>
</dbReference>
<protein>
    <recommendedName>
        <fullName evidence="8">Zn(2)-C6 fungal-type domain-containing protein</fullName>
    </recommendedName>
</protein>
<accession>A0A1L7X0Y9</accession>
<dbReference type="Pfam" id="PF00172">
    <property type="entry name" value="Zn_clus"/>
    <property type="match status" value="1"/>
</dbReference>
<evidence type="ECO:0000256" key="4">
    <source>
        <dbReference type="ARBA" id="ARBA00023015"/>
    </source>
</evidence>
<dbReference type="SMART" id="SM00906">
    <property type="entry name" value="Fungal_trans"/>
    <property type="match status" value="1"/>
</dbReference>
<dbReference type="AlphaFoldDB" id="A0A1L7X0Y9"/>
<dbReference type="GO" id="GO:0005634">
    <property type="term" value="C:nucleus"/>
    <property type="evidence" value="ECO:0007669"/>
    <property type="project" value="UniProtKB-SubCell"/>
</dbReference>
<dbReference type="CDD" id="cd12148">
    <property type="entry name" value="fungal_TF_MHR"/>
    <property type="match status" value="1"/>
</dbReference>
<evidence type="ECO:0000256" key="5">
    <source>
        <dbReference type="ARBA" id="ARBA00023125"/>
    </source>
</evidence>
<feature type="domain" description="Zn(2)-C6 fungal-type" evidence="8">
    <location>
        <begin position="16"/>
        <end position="45"/>
    </location>
</feature>
<gene>
    <name evidence="9" type="ORF">PAC_08586</name>
</gene>
<comment type="subcellular location">
    <subcellularLocation>
        <location evidence="1">Nucleus</location>
    </subcellularLocation>
</comment>
<dbReference type="Gene3D" id="4.10.240.10">
    <property type="entry name" value="Zn(2)-C6 fungal-type DNA-binding domain"/>
    <property type="match status" value="1"/>
</dbReference>
<dbReference type="PROSITE" id="PS00463">
    <property type="entry name" value="ZN2_CY6_FUNGAL_1"/>
    <property type="match status" value="1"/>
</dbReference>
<proteinExistence type="predicted"/>
<keyword evidence="10" id="KW-1185">Reference proteome</keyword>
<dbReference type="PROSITE" id="PS50048">
    <property type="entry name" value="ZN2_CY6_FUNGAL_2"/>
    <property type="match status" value="1"/>
</dbReference>